<sequence length="508" mass="57102">MGSVRNPLLEGFYPDPSICRSGEDYYIVNSTFSYAPGVPVFHSKDLVHWEQIGHVLVREEQLPLKGAGMSQGIYAPCIRYHKGIFYMITTNVSGGGNFYVTAKNPEGPWSDPVYLKDAPGIDPSLYFEGEDCYYIGQRGKTDSKYYGDCEIWIQKLDLSKGELTGEVHVVWDGAIKNAIWAEGPHLYKKGDYYYVLIAEGGTSYEHSICFARSKNIFGPYKACPYNPILTHRHLGHNVKVQNVGHGDIVETPEGLWYIVMLGTRPEEGYAPLGRETFLAELVWENDWPIVNPGEGKLKEIQEVPSAWESEVNALGNRGNIEWGDSLDHRCVFFRFPEKDMYRIEEGGKLALKILSQNIYDELSPAYIGVRVISKDFSIETTMEFTPYSMQEAGLVYLYDEKNYVRFTVTASDTAVNGSKIRIIKTEREKETVLFEEEAAADCYRLKMHVKGLSLACMAEGRILQSTDIRGLTSEVAGGFVGCTMGVYATSNHDVHNGGYARFTKLILT</sequence>
<accession>A0A4R1QXY0</accession>
<dbReference type="RefSeq" id="WP_031391744.1">
    <property type="nucleotide sequence ID" value="NZ_JPNB01000002.1"/>
</dbReference>
<dbReference type="InterPro" id="IPR041542">
    <property type="entry name" value="GH43_C2"/>
</dbReference>
<dbReference type="SUPFAM" id="SSF49899">
    <property type="entry name" value="Concanavalin A-like lectins/glucanases"/>
    <property type="match status" value="1"/>
</dbReference>
<dbReference type="Pfam" id="PF17851">
    <property type="entry name" value="GH43_C2"/>
    <property type="match status" value="1"/>
</dbReference>
<proteinExistence type="inferred from homology"/>
<comment type="caution">
    <text evidence="8">The sequence shown here is derived from an EMBL/GenBank/DDBJ whole genome shotgun (WGS) entry which is preliminary data.</text>
</comment>
<reference evidence="8 9" key="1">
    <citation type="submission" date="2019-03" db="EMBL/GenBank/DDBJ databases">
        <title>Genomic Encyclopedia of Type Strains, Phase IV (KMG-IV): sequencing the most valuable type-strain genomes for metagenomic binning, comparative biology and taxonomic classification.</title>
        <authorList>
            <person name="Goeker M."/>
        </authorList>
    </citation>
    <scope>NUCLEOTIDE SEQUENCE [LARGE SCALE GENOMIC DNA]</scope>
    <source>
        <strain evidence="8 9">DSM 100556</strain>
    </source>
</reference>
<dbReference type="Proteomes" id="UP000295718">
    <property type="component" value="Unassembled WGS sequence"/>
</dbReference>
<organism evidence="8 9">
    <name type="scientific">Kineothrix alysoides</name>
    <dbReference type="NCBI Taxonomy" id="1469948"/>
    <lineage>
        <taxon>Bacteria</taxon>
        <taxon>Bacillati</taxon>
        <taxon>Bacillota</taxon>
        <taxon>Clostridia</taxon>
        <taxon>Lachnospirales</taxon>
        <taxon>Lachnospiraceae</taxon>
        <taxon>Kineothrix</taxon>
    </lineage>
</organism>
<feature type="site" description="Important for catalytic activity, responsible for pKa modulation of the active site Glu and correct orientation of both the proton donor and substrate" evidence="5">
    <location>
        <position position="122"/>
    </location>
</feature>
<comment type="similarity">
    <text evidence="1 6">Belongs to the glycosyl hydrolase 43 family.</text>
</comment>
<dbReference type="EMBL" id="SLUO01000009">
    <property type="protein sequence ID" value="TCL57254.1"/>
    <property type="molecule type" value="Genomic_DNA"/>
</dbReference>
<evidence type="ECO:0000256" key="2">
    <source>
        <dbReference type="ARBA" id="ARBA00022801"/>
    </source>
</evidence>
<dbReference type="InterPro" id="IPR051795">
    <property type="entry name" value="Glycosyl_Hydrlase_43"/>
</dbReference>
<dbReference type="STRING" id="1469948.GCA_000732725_03099"/>
<dbReference type="InterPro" id="IPR013320">
    <property type="entry name" value="ConA-like_dom_sf"/>
</dbReference>
<feature type="domain" description="Beta-xylosidase C-terminal Concanavalin A-like" evidence="7">
    <location>
        <begin position="324"/>
        <end position="503"/>
    </location>
</feature>
<dbReference type="GO" id="GO:0004553">
    <property type="term" value="F:hydrolase activity, hydrolyzing O-glycosyl compounds"/>
    <property type="evidence" value="ECO:0007669"/>
    <property type="project" value="InterPro"/>
</dbReference>
<evidence type="ECO:0000256" key="1">
    <source>
        <dbReference type="ARBA" id="ARBA00009865"/>
    </source>
</evidence>
<dbReference type="Pfam" id="PF04616">
    <property type="entry name" value="Glyco_hydro_43"/>
    <property type="match status" value="1"/>
</dbReference>
<dbReference type="PANTHER" id="PTHR42812:SF12">
    <property type="entry name" value="BETA-XYLOSIDASE-RELATED"/>
    <property type="match status" value="1"/>
</dbReference>
<dbReference type="InterPro" id="IPR023296">
    <property type="entry name" value="Glyco_hydro_beta-prop_sf"/>
</dbReference>
<dbReference type="PANTHER" id="PTHR42812">
    <property type="entry name" value="BETA-XYLOSIDASE"/>
    <property type="match status" value="1"/>
</dbReference>
<feature type="active site" description="Proton donor" evidence="4">
    <location>
        <position position="182"/>
    </location>
</feature>
<evidence type="ECO:0000256" key="6">
    <source>
        <dbReference type="RuleBase" id="RU361187"/>
    </source>
</evidence>
<dbReference type="CDD" id="cd18617">
    <property type="entry name" value="GH43_XynB-like"/>
    <property type="match status" value="1"/>
</dbReference>
<evidence type="ECO:0000256" key="3">
    <source>
        <dbReference type="ARBA" id="ARBA00023295"/>
    </source>
</evidence>
<dbReference type="AlphaFoldDB" id="A0A4R1QXY0"/>
<dbReference type="GO" id="GO:0005975">
    <property type="term" value="P:carbohydrate metabolic process"/>
    <property type="evidence" value="ECO:0007669"/>
    <property type="project" value="InterPro"/>
</dbReference>
<evidence type="ECO:0000313" key="8">
    <source>
        <dbReference type="EMBL" id="TCL57254.1"/>
    </source>
</evidence>
<dbReference type="InterPro" id="IPR006710">
    <property type="entry name" value="Glyco_hydro_43"/>
</dbReference>
<protein>
    <submittedName>
        <fullName evidence="8">Alpha-N-arabinofuranosidase</fullName>
    </submittedName>
</protein>
<evidence type="ECO:0000313" key="9">
    <source>
        <dbReference type="Proteomes" id="UP000295718"/>
    </source>
</evidence>
<feature type="active site" description="Proton acceptor" evidence="4">
    <location>
        <position position="15"/>
    </location>
</feature>
<keyword evidence="9" id="KW-1185">Reference proteome</keyword>
<dbReference type="SUPFAM" id="SSF75005">
    <property type="entry name" value="Arabinanase/levansucrase/invertase"/>
    <property type="match status" value="1"/>
</dbReference>
<name>A0A4R1QXY0_9FIRM</name>
<gene>
    <name evidence="8" type="ORF">EDD76_109116</name>
</gene>
<evidence type="ECO:0000259" key="7">
    <source>
        <dbReference type="Pfam" id="PF17851"/>
    </source>
</evidence>
<dbReference type="Gene3D" id="2.115.10.20">
    <property type="entry name" value="Glycosyl hydrolase domain, family 43"/>
    <property type="match status" value="1"/>
</dbReference>
<dbReference type="OrthoDB" id="9801455at2"/>
<evidence type="ECO:0000256" key="4">
    <source>
        <dbReference type="PIRSR" id="PIRSR606710-1"/>
    </source>
</evidence>
<keyword evidence="3 6" id="KW-0326">Glycosidase</keyword>
<keyword evidence="2 6" id="KW-0378">Hydrolase</keyword>
<dbReference type="Gene3D" id="2.60.120.200">
    <property type="match status" value="1"/>
</dbReference>
<evidence type="ECO:0000256" key="5">
    <source>
        <dbReference type="PIRSR" id="PIRSR606710-2"/>
    </source>
</evidence>